<evidence type="ECO:0008006" key="13">
    <source>
        <dbReference type="Google" id="ProtNLM"/>
    </source>
</evidence>
<dbReference type="InterPro" id="IPR018060">
    <property type="entry name" value="HTH_AraC"/>
</dbReference>
<dbReference type="SMART" id="SM00448">
    <property type="entry name" value="REC"/>
    <property type="match status" value="1"/>
</dbReference>
<dbReference type="Gene3D" id="1.10.10.60">
    <property type="entry name" value="Homeodomain-like"/>
    <property type="match status" value="2"/>
</dbReference>
<evidence type="ECO:0000259" key="9">
    <source>
        <dbReference type="PROSITE" id="PS01124"/>
    </source>
</evidence>
<dbReference type="PROSITE" id="PS50110">
    <property type="entry name" value="RESPONSE_REGULATORY"/>
    <property type="match status" value="1"/>
</dbReference>
<dbReference type="InterPro" id="IPR051552">
    <property type="entry name" value="HptR"/>
</dbReference>
<evidence type="ECO:0000256" key="2">
    <source>
        <dbReference type="ARBA" id="ARBA00022490"/>
    </source>
</evidence>
<dbReference type="Pfam" id="PF12833">
    <property type="entry name" value="HTH_18"/>
    <property type="match status" value="1"/>
</dbReference>
<gene>
    <name evidence="11" type="ORF">DL346_03500</name>
</gene>
<dbReference type="GO" id="GO:0003700">
    <property type="term" value="F:DNA-binding transcription factor activity"/>
    <property type="evidence" value="ECO:0007669"/>
    <property type="project" value="InterPro"/>
</dbReference>
<dbReference type="PANTHER" id="PTHR42713">
    <property type="entry name" value="HISTIDINE KINASE-RELATED"/>
    <property type="match status" value="1"/>
</dbReference>
<accession>A0A328UC23</accession>
<dbReference type="GO" id="GO:0000160">
    <property type="term" value="P:phosphorelay signal transduction system"/>
    <property type="evidence" value="ECO:0007669"/>
    <property type="project" value="UniProtKB-KW"/>
</dbReference>
<dbReference type="Proteomes" id="UP000249260">
    <property type="component" value="Unassembled WGS sequence"/>
</dbReference>
<comment type="subcellular location">
    <subcellularLocation>
        <location evidence="1">Cytoplasm</location>
    </subcellularLocation>
</comment>
<dbReference type="InterPro" id="IPR001789">
    <property type="entry name" value="Sig_transdc_resp-reg_receiver"/>
</dbReference>
<keyword evidence="7" id="KW-0804">Transcription</keyword>
<feature type="domain" description="HTH araC/xylS-type" evidence="9">
    <location>
        <begin position="398"/>
        <end position="496"/>
    </location>
</feature>
<evidence type="ECO:0000256" key="6">
    <source>
        <dbReference type="ARBA" id="ARBA00023125"/>
    </source>
</evidence>
<dbReference type="InterPro" id="IPR011006">
    <property type="entry name" value="CheY-like_superfamily"/>
</dbReference>
<dbReference type="SMART" id="SM00342">
    <property type="entry name" value="HTH_ARAC"/>
    <property type="match status" value="1"/>
</dbReference>
<dbReference type="GO" id="GO:0043565">
    <property type="term" value="F:sequence-specific DNA binding"/>
    <property type="evidence" value="ECO:0007669"/>
    <property type="project" value="InterPro"/>
</dbReference>
<evidence type="ECO:0000256" key="1">
    <source>
        <dbReference type="ARBA" id="ARBA00004496"/>
    </source>
</evidence>
<sequence>MYYTLLYVITIMKPTRNVEIGETPRIGHSTCQKEDVPMIRALVVDDEKLARKGFIAMVPWEQFQIDIIGEAANGKIALEFMQQHEVDLLFVDLTMPIMSGLELMKAVGERFPSARMVVLTCHQDFDYIQEALRLGAVDYIVKTQLDTENFEEIFTRIVNRYHNEKVHVSSAARTLHQKAVHYSLLVDVSACAGQSNAFPRELNKTEHVFEIVGGTWLFRMESGHVFDSDIRPFIANHENWIWADIEQINEESVTEICRAVCAIAPKQIYYGFQPGQKIGLLTLLTLGSADQEHTAAWAELEAKWSEMNWIYEDRVYHSMIGELAELRPHRDTIMKLIEEHLVYWFSFIEGGELNDLLERKSNLYFWYQTTAWLEAFRRAVHKKTQQYPYSSDNIIVVMKAVRLIHESDDYDFNRDELAAKLLISGSYFSRCFKDIVGIAYSEYSKGLRLKKAVLLVESTNLPIYVIAEKTGFQDEKYFSRVFFKQFGRNPQEHRKQFGLRSGRV</sequence>
<evidence type="ECO:0000256" key="5">
    <source>
        <dbReference type="ARBA" id="ARBA00023015"/>
    </source>
</evidence>
<evidence type="ECO:0000313" key="12">
    <source>
        <dbReference type="Proteomes" id="UP000249260"/>
    </source>
</evidence>
<feature type="domain" description="Response regulatory" evidence="10">
    <location>
        <begin position="40"/>
        <end position="157"/>
    </location>
</feature>
<dbReference type="PROSITE" id="PS01124">
    <property type="entry name" value="HTH_ARAC_FAMILY_2"/>
    <property type="match status" value="1"/>
</dbReference>
<dbReference type="Pfam" id="PF00072">
    <property type="entry name" value="Response_reg"/>
    <property type="match status" value="1"/>
</dbReference>
<feature type="modified residue" description="4-aspartylphosphate" evidence="8">
    <location>
        <position position="92"/>
    </location>
</feature>
<keyword evidence="4" id="KW-0902">Two-component regulatory system</keyword>
<evidence type="ECO:0000259" key="10">
    <source>
        <dbReference type="PROSITE" id="PS50110"/>
    </source>
</evidence>
<dbReference type="InterPro" id="IPR009057">
    <property type="entry name" value="Homeodomain-like_sf"/>
</dbReference>
<keyword evidence="3 8" id="KW-0597">Phosphoprotein</keyword>
<proteinExistence type="predicted"/>
<dbReference type="CDD" id="cd17536">
    <property type="entry name" value="REC_YesN-like"/>
    <property type="match status" value="1"/>
</dbReference>
<keyword evidence="6" id="KW-0238">DNA-binding</keyword>
<dbReference type="AlphaFoldDB" id="A0A328UC23"/>
<dbReference type="OrthoDB" id="1769137at2"/>
<name>A0A328UC23_9BACL</name>
<protein>
    <recommendedName>
        <fullName evidence="13">DNA-binding response regulator</fullName>
    </recommendedName>
</protein>
<evidence type="ECO:0000313" key="11">
    <source>
        <dbReference type="EMBL" id="RAP77556.1"/>
    </source>
</evidence>
<comment type="caution">
    <text evidence="11">The sequence shown here is derived from an EMBL/GenBank/DDBJ whole genome shotgun (WGS) entry which is preliminary data.</text>
</comment>
<dbReference type="PANTHER" id="PTHR42713:SF3">
    <property type="entry name" value="TRANSCRIPTIONAL REGULATORY PROTEIN HPTR"/>
    <property type="match status" value="1"/>
</dbReference>
<keyword evidence="12" id="KW-1185">Reference proteome</keyword>
<dbReference type="Gene3D" id="3.40.50.2300">
    <property type="match status" value="1"/>
</dbReference>
<keyword evidence="2" id="KW-0963">Cytoplasm</keyword>
<evidence type="ECO:0000256" key="3">
    <source>
        <dbReference type="ARBA" id="ARBA00022553"/>
    </source>
</evidence>
<evidence type="ECO:0000256" key="4">
    <source>
        <dbReference type="ARBA" id="ARBA00023012"/>
    </source>
</evidence>
<reference evidence="11 12" key="1">
    <citation type="submission" date="2018-06" db="EMBL/GenBank/DDBJ databases">
        <title>Paenibacillus montanisoli sp. nov., isolated from mountain area soil.</title>
        <authorList>
            <person name="Wu M."/>
        </authorList>
    </citation>
    <scope>NUCLEOTIDE SEQUENCE [LARGE SCALE GENOMIC DNA]</scope>
    <source>
        <strain evidence="11 12">RA17</strain>
    </source>
</reference>
<evidence type="ECO:0000256" key="7">
    <source>
        <dbReference type="ARBA" id="ARBA00023163"/>
    </source>
</evidence>
<dbReference type="SUPFAM" id="SSF46689">
    <property type="entry name" value="Homeodomain-like"/>
    <property type="match status" value="2"/>
</dbReference>
<dbReference type="GO" id="GO:0005737">
    <property type="term" value="C:cytoplasm"/>
    <property type="evidence" value="ECO:0007669"/>
    <property type="project" value="UniProtKB-SubCell"/>
</dbReference>
<keyword evidence="5" id="KW-0805">Transcription regulation</keyword>
<evidence type="ECO:0000256" key="8">
    <source>
        <dbReference type="PROSITE-ProRule" id="PRU00169"/>
    </source>
</evidence>
<dbReference type="SUPFAM" id="SSF52172">
    <property type="entry name" value="CheY-like"/>
    <property type="match status" value="1"/>
</dbReference>
<organism evidence="11 12">
    <name type="scientific">Paenibacillus montanisoli</name>
    <dbReference type="NCBI Taxonomy" id="2081970"/>
    <lineage>
        <taxon>Bacteria</taxon>
        <taxon>Bacillati</taxon>
        <taxon>Bacillota</taxon>
        <taxon>Bacilli</taxon>
        <taxon>Bacillales</taxon>
        <taxon>Paenibacillaceae</taxon>
        <taxon>Paenibacillus</taxon>
    </lineage>
</organism>
<dbReference type="EMBL" id="QLUW01000001">
    <property type="protein sequence ID" value="RAP77556.1"/>
    <property type="molecule type" value="Genomic_DNA"/>
</dbReference>